<dbReference type="AlphaFoldDB" id="A0A428SWY3"/>
<accession>A0A428SWY3</accession>
<protein>
    <submittedName>
        <fullName evidence="1">Uncharacterized protein</fullName>
    </submittedName>
</protein>
<name>A0A428SWY3_9HYPO</name>
<keyword evidence="2" id="KW-1185">Reference proteome</keyword>
<evidence type="ECO:0000313" key="2">
    <source>
        <dbReference type="Proteomes" id="UP000288429"/>
    </source>
</evidence>
<dbReference type="Proteomes" id="UP000288429">
    <property type="component" value="Unassembled WGS sequence"/>
</dbReference>
<evidence type="ECO:0000313" key="1">
    <source>
        <dbReference type="EMBL" id="RSL94216.1"/>
    </source>
</evidence>
<sequence>MMETISDKSSEDLYRRILAIISTVHRPITFSELMAIEDLSVNEDMVPEMVMECGCFLTFRDKTIYFVHQSAKDFLANKEDILFPSGLAEHHFDLFDKSLKGLATLKMDIYDLVYPAISIDDIPSNLPEHDPLSGLTYSCQFWAHHLRGSQTICDQDPSHYSKVHQFMTDKFLFWLEALSLCFALPSAMETLQILKGIPLGDETMALVEDARLFFLCFRTVIKDHPLQTYASGLLFSPEGSLIRRHFEDYSPKFVIKKPQVDAQWRPYLSIPGWHDRMTFSPDNKSLVTVVYGELARWRT</sequence>
<comment type="caution">
    <text evidence="1">The sequence shown here is derived from an EMBL/GenBank/DDBJ whole genome shotgun (WGS) entry which is preliminary data.</text>
</comment>
<dbReference type="PANTHER" id="PTHR10039">
    <property type="entry name" value="AMELOGENIN"/>
    <property type="match status" value="1"/>
</dbReference>
<reference evidence="1 2" key="1">
    <citation type="submission" date="2017-06" db="EMBL/GenBank/DDBJ databases">
        <title>Cmopartive genomic analysis of Ambrosia Fusariam Clade fungi.</title>
        <authorList>
            <person name="Stajich J.E."/>
            <person name="Carrillo J."/>
            <person name="Kijimoto T."/>
            <person name="Eskalen A."/>
            <person name="O'Donnell K."/>
            <person name="Kasson M."/>
        </authorList>
    </citation>
    <scope>NUCLEOTIDE SEQUENCE [LARGE SCALE GENOMIC DNA]</scope>
    <source>
        <strain evidence="1 2">NRRL 20438</strain>
    </source>
</reference>
<proteinExistence type="predicted"/>
<gene>
    <name evidence="1" type="ORF">CDV31_014418</name>
</gene>
<organism evidence="1 2">
    <name type="scientific">Fusarium ambrosium</name>
    <dbReference type="NCBI Taxonomy" id="131363"/>
    <lineage>
        <taxon>Eukaryota</taxon>
        <taxon>Fungi</taxon>
        <taxon>Dikarya</taxon>
        <taxon>Ascomycota</taxon>
        <taxon>Pezizomycotina</taxon>
        <taxon>Sordariomycetes</taxon>
        <taxon>Hypocreomycetidae</taxon>
        <taxon>Hypocreales</taxon>
        <taxon>Nectriaceae</taxon>
        <taxon>Fusarium</taxon>
        <taxon>Fusarium solani species complex</taxon>
    </lineage>
</organism>
<dbReference type="EMBL" id="NIZV01000326">
    <property type="protein sequence ID" value="RSL94216.1"/>
    <property type="molecule type" value="Genomic_DNA"/>
</dbReference>